<dbReference type="GO" id="GO:0004801">
    <property type="term" value="F:transaldolase activity"/>
    <property type="evidence" value="ECO:0007669"/>
    <property type="project" value="TreeGrafter"/>
</dbReference>
<dbReference type="GO" id="GO:0005975">
    <property type="term" value="P:carbohydrate metabolic process"/>
    <property type="evidence" value="ECO:0007669"/>
    <property type="project" value="InterPro"/>
</dbReference>
<dbReference type="GO" id="GO:0009052">
    <property type="term" value="P:pentose-phosphate shunt, non-oxidative branch"/>
    <property type="evidence" value="ECO:0007669"/>
    <property type="project" value="TreeGrafter"/>
</dbReference>
<dbReference type="Pfam" id="PF00923">
    <property type="entry name" value="TAL_FSA"/>
    <property type="match status" value="1"/>
</dbReference>
<proteinExistence type="predicted"/>
<accession>A0A2H4SFN4</accession>
<gene>
    <name evidence="2" type="ORF">A9K55_009152</name>
</gene>
<evidence type="ECO:0000313" key="2">
    <source>
        <dbReference type="EMBL" id="ATY61925.1"/>
    </source>
</evidence>
<dbReference type="PANTHER" id="PTHR10683:SF39">
    <property type="entry name" value="TRANSALDOLASE"/>
    <property type="match status" value="1"/>
</dbReference>
<dbReference type="VEuPathDB" id="FungiDB:A9K55_009152"/>
<sequence>MAKTTWFDVLQQHIKIDIDCLDPAETAALLPFVPYDQTSNQRLVYLQMVAPSNRDLFLQTVRDRKDDGWQAILDCMSVRICTLNKDKIRGRFHLQTSPSAAYDEAQTLAHARSYAREFAAAGIPRDRFCIKIPSTGPALRAGRTLLDEGIRTLGTSLFGVPQAVAASQAGCLSISPYLNFSWYHADRTQWPDVADPALEHPMAPRLVQILHAYKKLANATGQPQPMLKMASFLSPMEAMAMAELGCAHATIPENILAELAARDVESTPPPPYQSAAPGLPAARLTHLAETDPLGAAWDGDVDVDYLANGGEALHKAIEADPMTKRGLAEALDMFGECERESREAIEQAMKQV</sequence>
<dbReference type="Proteomes" id="UP000323067">
    <property type="component" value="Chromosome vii"/>
</dbReference>
<protein>
    <submittedName>
        <fullName evidence="2">Transaldolase</fullName>
    </submittedName>
</protein>
<name>A0A2H4SFN4_CORMI</name>
<dbReference type="InterPro" id="IPR001585">
    <property type="entry name" value="TAL/FSA"/>
</dbReference>
<dbReference type="Gene3D" id="3.20.20.70">
    <property type="entry name" value="Aldolase class I"/>
    <property type="match status" value="1"/>
</dbReference>
<dbReference type="PANTHER" id="PTHR10683">
    <property type="entry name" value="TRANSALDOLASE"/>
    <property type="match status" value="1"/>
</dbReference>
<dbReference type="SUPFAM" id="SSF51569">
    <property type="entry name" value="Aldolase"/>
    <property type="match status" value="1"/>
</dbReference>
<organism evidence="2 3">
    <name type="scientific">Cordyceps militaris</name>
    <name type="common">Caterpillar fungus</name>
    <name type="synonym">Clavaria militaris</name>
    <dbReference type="NCBI Taxonomy" id="73501"/>
    <lineage>
        <taxon>Eukaryota</taxon>
        <taxon>Fungi</taxon>
        <taxon>Dikarya</taxon>
        <taxon>Ascomycota</taxon>
        <taxon>Pezizomycotina</taxon>
        <taxon>Sordariomycetes</taxon>
        <taxon>Hypocreomycetidae</taxon>
        <taxon>Hypocreales</taxon>
        <taxon>Cordycipitaceae</taxon>
        <taxon>Cordyceps</taxon>
    </lineage>
</organism>
<dbReference type="AlphaFoldDB" id="A0A2H4SFN4"/>
<keyword evidence="1" id="KW-0704">Schiff base</keyword>
<reference evidence="2 3" key="1">
    <citation type="journal article" date="2017" name="BMC Genomics">
        <title>Chromosome level assembly and secondary metabolite potential of the parasitic fungus Cordyceps militaris.</title>
        <authorList>
            <person name="Kramer G.J."/>
            <person name="Nodwell J.R."/>
        </authorList>
    </citation>
    <scope>NUCLEOTIDE SEQUENCE [LARGE SCALE GENOMIC DNA]</scope>
    <source>
        <strain evidence="2 3">ATCC 34164</strain>
    </source>
</reference>
<dbReference type="VEuPathDB" id="FungiDB:CCM_08905"/>
<dbReference type="InterPro" id="IPR013785">
    <property type="entry name" value="Aldolase_TIM"/>
</dbReference>
<evidence type="ECO:0000256" key="1">
    <source>
        <dbReference type="ARBA" id="ARBA00023270"/>
    </source>
</evidence>
<evidence type="ECO:0000313" key="3">
    <source>
        <dbReference type="Proteomes" id="UP000323067"/>
    </source>
</evidence>
<dbReference type="EMBL" id="CP023324">
    <property type="protein sequence ID" value="ATY61925.1"/>
    <property type="molecule type" value="Genomic_DNA"/>
</dbReference>
<dbReference type="OrthoDB" id="1711136at2759"/>